<feature type="region of interest" description="Disordered" evidence="1">
    <location>
        <begin position="1"/>
        <end position="32"/>
    </location>
</feature>
<name>A0A084W2M2_ANOSI</name>
<dbReference type="EMBL" id="KE525275">
    <property type="protein sequence ID" value="KFB44466.1"/>
    <property type="molecule type" value="Genomic_DNA"/>
</dbReference>
<accession>A0A084W2M2</accession>
<dbReference type="AlphaFoldDB" id="A0A084W2M2"/>
<dbReference type="VEuPathDB" id="VectorBase:ASIC012254"/>
<evidence type="ECO:0000313" key="3">
    <source>
        <dbReference type="EnsemblMetazoa" id="ASIC012254-PA"/>
    </source>
</evidence>
<dbReference type="Proteomes" id="UP000030765">
    <property type="component" value="Unassembled WGS sequence"/>
</dbReference>
<protein>
    <submittedName>
        <fullName evidence="2 3">Uncharacterized protein</fullName>
    </submittedName>
</protein>
<feature type="compositionally biased region" description="Basic and acidic residues" evidence="1">
    <location>
        <begin position="1"/>
        <end position="31"/>
    </location>
</feature>
<evidence type="ECO:0000313" key="2">
    <source>
        <dbReference type="EMBL" id="KFB44466.1"/>
    </source>
</evidence>
<sequence length="108" mass="11808">MERINGERKPVSSSRNKELIERPTEEVRRSDSGWLSSYSSCIRLDSFEAWHPDATSLTVGIGHGLATCRSILKTNLSGNYSTRLAEPGEPFIPAAPFESVTAKTGISP</sequence>
<dbReference type="EnsemblMetazoa" id="ASIC012254-RA">
    <property type="protein sequence ID" value="ASIC012254-PA"/>
    <property type="gene ID" value="ASIC012254"/>
</dbReference>
<evidence type="ECO:0000313" key="4">
    <source>
        <dbReference type="Proteomes" id="UP000030765"/>
    </source>
</evidence>
<proteinExistence type="predicted"/>
<keyword evidence="4" id="KW-1185">Reference proteome</keyword>
<reference evidence="3" key="2">
    <citation type="submission" date="2020-05" db="UniProtKB">
        <authorList>
            <consortium name="EnsemblMetazoa"/>
        </authorList>
    </citation>
    <scope>IDENTIFICATION</scope>
</reference>
<dbReference type="EMBL" id="ATLV01019639">
    <property type="status" value="NOT_ANNOTATED_CDS"/>
    <property type="molecule type" value="Genomic_DNA"/>
</dbReference>
<reference evidence="2 4" key="1">
    <citation type="journal article" date="2014" name="BMC Genomics">
        <title>Genome sequence of Anopheles sinensis provides insight into genetics basis of mosquito competence for malaria parasites.</title>
        <authorList>
            <person name="Zhou D."/>
            <person name="Zhang D."/>
            <person name="Ding G."/>
            <person name="Shi L."/>
            <person name="Hou Q."/>
            <person name="Ye Y."/>
            <person name="Xu Y."/>
            <person name="Zhou H."/>
            <person name="Xiong C."/>
            <person name="Li S."/>
            <person name="Yu J."/>
            <person name="Hong S."/>
            <person name="Yu X."/>
            <person name="Zou P."/>
            <person name="Chen C."/>
            <person name="Chang X."/>
            <person name="Wang W."/>
            <person name="Lv Y."/>
            <person name="Sun Y."/>
            <person name="Ma L."/>
            <person name="Shen B."/>
            <person name="Zhu C."/>
        </authorList>
    </citation>
    <scope>NUCLEOTIDE SEQUENCE [LARGE SCALE GENOMIC DNA]</scope>
</reference>
<organism evidence="2">
    <name type="scientific">Anopheles sinensis</name>
    <name type="common">Mosquito</name>
    <dbReference type="NCBI Taxonomy" id="74873"/>
    <lineage>
        <taxon>Eukaryota</taxon>
        <taxon>Metazoa</taxon>
        <taxon>Ecdysozoa</taxon>
        <taxon>Arthropoda</taxon>
        <taxon>Hexapoda</taxon>
        <taxon>Insecta</taxon>
        <taxon>Pterygota</taxon>
        <taxon>Neoptera</taxon>
        <taxon>Endopterygota</taxon>
        <taxon>Diptera</taxon>
        <taxon>Nematocera</taxon>
        <taxon>Culicoidea</taxon>
        <taxon>Culicidae</taxon>
        <taxon>Anophelinae</taxon>
        <taxon>Anopheles</taxon>
    </lineage>
</organism>
<evidence type="ECO:0000256" key="1">
    <source>
        <dbReference type="SAM" id="MobiDB-lite"/>
    </source>
</evidence>
<gene>
    <name evidence="2" type="ORF">ZHAS_00012254</name>
</gene>